<organism evidence="1 2">
    <name type="scientific">Molorchus minor</name>
    <dbReference type="NCBI Taxonomy" id="1323400"/>
    <lineage>
        <taxon>Eukaryota</taxon>
        <taxon>Metazoa</taxon>
        <taxon>Ecdysozoa</taxon>
        <taxon>Arthropoda</taxon>
        <taxon>Hexapoda</taxon>
        <taxon>Insecta</taxon>
        <taxon>Pterygota</taxon>
        <taxon>Neoptera</taxon>
        <taxon>Endopterygota</taxon>
        <taxon>Coleoptera</taxon>
        <taxon>Polyphaga</taxon>
        <taxon>Cucujiformia</taxon>
        <taxon>Chrysomeloidea</taxon>
        <taxon>Cerambycidae</taxon>
        <taxon>Lamiinae</taxon>
        <taxon>Monochamini</taxon>
        <taxon>Molorchus</taxon>
    </lineage>
</organism>
<name>A0ABQ9IVU8_9CUCU</name>
<dbReference type="Proteomes" id="UP001162164">
    <property type="component" value="Unassembled WGS sequence"/>
</dbReference>
<dbReference type="EMBL" id="JAPWTJ010002241">
    <property type="protein sequence ID" value="KAJ8967119.1"/>
    <property type="molecule type" value="Genomic_DNA"/>
</dbReference>
<reference evidence="1" key="1">
    <citation type="journal article" date="2023" name="Insect Mol. Biol.">
        <title>Genome sequencing provides insights into the evolution of gene families encoding plant cell wall-degrading enzymes in longhorned beetles.</title>
        <authorList>
            <person name="Shin N.R."/>
            <person name="Okamura Y."/>
            <person name="Kirsch R."/>
            <person name="Pauchet Y."/>
        </authorList>
    </citation>
    <scope>NUCLEOTIDE SEQUENCE</scope>
    <source>
        <strain evidence="1">MMC_N1</strain>
    </source>
</reference>
<comment type="caution">
    <text evidence="1">The sequence shown here is derived from an EMBL/GenBank/DDBJ whole genome shotgun (WGS) entry which is preliminary data.</text>
</comment>
<evidence type="ECO:0000313" key="2">
    <source>
        <dbReference type="Proteomes" id="UP001162164"/>
    </source>
</evidence>
<proteinExistence type="predicted"/>
<sequence length="152" mass="17657">MFITGDTGDITSDSDESLGTSYLEEIAGNVVNSLMPEKSQLVYETVFARYEELCTSKNTKNIINEKVLLAYFECLFKERKPSSVWSYYSMVLLIALLKRKLEGYRAKKLKILTKQDVIKFFGKSRLNIFTYKGSYDYWTKWSLQTRGTDKYA</sequence>
<protein>
    <submittedName>
        <fullName evidence="1">Uncharacterized protein</fullName>
    </submittedName>
</protein>
<accession>A0ABQ9IVU8</accession>
<gene>
    <name evidence="1" type="ORF">NQ317_010380</name>
</gene>
<evidence type="ECO:0000313" key="1">
    <source>
        <dbReference type="EMBL" id="KAJ8967119.1"/>
    </source>
</evidence>
<keyword evidence="2" id="KW-1185">Reference proteome</keyword>